<keyword evidence="4" id="KW-0804">Transcription</keyword>
<dbReference type="GO" id="GO:0009877">
    <property type="term" value="P:nodulation"/>
    <property type="evidence" value="ECO:0007669"/>
    <property type="project" value="UniProtKB-ARBA"/>
</dbReference>
<dbReference type="AlphaFoldDB" id="A0A922AIL1"/>
<evidence type="ECO:0000256" key="6">
    <source>
        <dbReference type="ARBA" id="ARBA00024343"/>
    </source>
</evidence>
<feature type="domain" description="AP2/ERF" evidence="7">
    <location>
        <begin position="33"/>
        <end position="90"/>
    </location>
</feature>
<dbReference type="EMBL" id="CM031838">
    <property type="protein sequence ID" value="KAG6679561.1"/>
    <property type="molecule type" value="Genomic_DNA"/>
</dbReference>
<dbReference type="Pfam" id="PF00847">
    <property type="entry name" value="AP2"/>
    <property type="match status" value="1"/>
</dbReference>
<evidence type="ECO:0000256" key="1">
    <source>
        <dbReference type="ARBA" id="ARBA00004123"/>
    </source>
</evidence>
<keyword evidence="3" id="KW-0238">DNA-binding</keyword>
<keyword evidence="5" id="KW-0539">Nucleus</keyword>
<accession>A0A922AIL1</accession>
<evidence type="ECO:0000256" key="4">
    <source>
        <dbReference type="ARBA" id="ARBA00023163"/>
    </source>
</evidence>
<reference evidence="8" key="1">
    <citation type="submission" date="2021-01" db="EMBL/GenBank/DDBJ databases">
        <authorList>
            <person name="Lovell J.T."/>
            <person name="Bentley N."/>
            <person name="Bhattarai G."/>
            <person name="Jenkins J.W."/>
            <person name="Sreedasyam A."/>
            <person name="Alarcon Y."/>
            <person name="Bock C."/>
            <person name="Boston L."/>
            <person name="Carlson J."/>
            <person name="Cervantes K."/>
            <person name="Clermont K."/>
            <person name="Krom N."/>
            <person name="Kubenka K."/>
            <person name="Mamidi S."/>
            <person name="Mattison C."/>
            <person name="Monteros M."/>
            <person name="Pisani C."/>
            <person name="Plott C."/>
            <person name="Rajasekar S."/>
            <person name="Rhein H.S."/>
            <person name="Rohla C."/>
            <person name="Song M."/>
            <person name="Hilaire R.S."/>
            <person name="Shu S."/>
            <person name="Wells L."/>
            <person name="Wang X."/>
            <person name="Webber J."/>
            <person name="Heerema R.J."/>
            <person name="Klein P."/>
            <person name="Conner P."/>
            <person name="Grauke L."/>
            <person name="Grimwood J."/>
            <person name="Schmutz J."/>
            <person name="Randall J.J."/>
        </authorList>
    </citation>
    <scope>NUCLEOTIDE SEQUENCE</scope>
    <source>
        <tissue evidence="8">Leaf</tissue>
    </source>
</reference>
<dbReference type="GO" id="GO:0005634">
    <property type="term" value="C:nucleus"/>
    <property type="evidence" value="ECO:0007669"/>
    <property type="project" value="UniProtKB-SubCell"/>
</dbReference>
<comment type="subcellular location">
    <subcellularLocation>
        <location evidence="1">Nucleus</location>
    </subcellularLocation>
</comment>
<proteinExistence type="inferred from homology"/>
<evidence type="ECO:0000259" key="7">
    <source>
        <dbReference type="PROSITE" id="PS51032"/>
    </source>
</evidence>
<dbReference type="PANTHER" id="PTHR31194:SF90">
    <property type="entry name" value="ETHYLENE-RESPONSIVE TRANSCRIPTION FACTOR RAP2-11"/>
    <property type="match status" value="1"/>
</dbReference>
<evidence type="ECO:0000256" key="5">
    <source>
        <dbReference type="ARBA" id="ARBA00023242"/>
    </source>
</evidence>
<dbReference type="PROSITE" id="PS51032">
    <property type="entry name" value="AP2_ERF"/>
    <property type="match status" value="1"/>
</dbReference>
<evidence type="ECO:0000313" key="8">
    <source>
        <dbReference type="EMBL" id="KAG6679561.1"/>
    </source>
</evidence>
<comment type="similarity">
    <text evidence="6">Belongs to the AP2/ERF transcription factor family. ERF subfamily.</text>
</comment>
<keyword evidence="2" id="KW-0805">Transcription regulation</keyword>
<evidence type="ECO:0000256" key="2">
    <source>
        <dbReference type="ARBA" id="ARBA00023015"/>
    </source>
</evidence>
<dbReference type="SMART" id="SM00380">
    <property type="entry name" value="AP2"/>
    <property type="match status" value="1"/>
</dbReference>
<dbReference type="InterPro" id="IPR050913">
    <property type="entry name" value="AP2/ERF_ERF"/>
</dbReference>
<dbReference type="GO" id="GO:0003677">
    <property type="term" value="F:DNA binding"/>
    <property type="evidence" value="ECO:0007669"/>
    <property type="project" value="UniProtKB-KW"/>
</dbReference>
<dbReference type="Proteomes" id="UP000811246">
    <property type="component" value="Chromosome 14"/>
</dbReference>
<dbReference type="CDD" id="cd00018">
    <property type="entry name" value="AP2"/>
    <property type="match status" value="1"/>
</dbReference>
<dbReference type="GO" id="GO:0003700">
    <property type="term" value="F:DNA-binding transcription factor activity"/>
    <property type="evidence" value="ECO:0007669"/>
    <property type="project" value="InterPro"/>
</dbReference>
<dbReference type="PANTHER" id="PTHR31194">
    <property type="entry name" value="SHN SHINE , DNA BINDING / TRANSCRIPTION FACTOR"/>
    <property type="match status" value="1"/>
</dbReference>
<gene>
    <name evidence="8" type="ORF">I3842_14G138100</name>
</gene>
<evidence type="ECO:0000256" key="3">
    <source>
        <dbReference type="ARBA" id="ARBA00023125"/>
    </source>
</evidence>
<evidence type="ECO:0000313" key="9">
    <source>
        <dbReference type="Proteomes" id="UP000811246"/>
    </source>
</evidence>
<protein>
    <recommendedName>
        <fullName evidence="7">AP2/ERF domain-containing protein</fullName>
    </recommendedName>
</protein>
<dbReference type="FunFam" id="3.30.730.10:FF:000005">
    <property type="entry name" value="ethylene-responsive transcription factor RAP2-11"/>
    <property type="match status" value="1"/>
</dbReference>
<comment type="caution">
    <text evidence="8">The sequence shown here is derived from an EMBL/GenBank/DDBJ whole genome shotgun (WGS) entry which is preliminary data.</text>
</comment>
<dbReference type="InterPro" id="IPR001471">
    <property type="entry name" value="AP2/ERF_dom"/>
</dbReference>
<name>A0A922AIL1_CARIL</name>
<sequence>MEHLRKQQKGVSANKQSKYKERITNNNIISKSKFVGVRQRPSGKWVAEIKDTTHNIRMSLGTFETAEQAARAYDEAAFLLRGSNTRTNFATHISPDSPLSLKIKNLLHQKKTSKQQPSAAATVKPANARITSTCCLTNFSTKHSTASSSGKDQGPFMVGDVYIPDLSNCVAGVEAGKFHSDHSWTFQSTTGLDQLPLLQDRLYFPKHGGNNLMPADTISQTYVELTEFERMKVERQISASLYEMNGVNDYAYDDASDPLWDLSDLCYLFCPS</sequence>
<organism evidence="8 9">
    <name type="scientific">Carya illinoinensis</name>
    <name type="common">Pecan</name>
    <dbReference type="NCBI Taxonomy" id="32201"/>
    <lineage>
        <taxon>Eukaryota</taxon>
        <taxon>Viridiplantae</taxon>
        <taxon>Streptophyta</taxon>
        <taxon>Embryophyta</taxon>
        <taxon>Tracheophyta</taxon>
        <taxon>Spermatophyta</taxon>
        <taxon>Magnoliopsida</taxon>
        <taxon>eudicotyledons</taxon>
        <taxon>Gunneridae</taxon>
        <taxon>Pentapetalae</taxon>
        <taxon>rosids</taxon>
        <taxon>fabids</taxon>
        <taxon>Fagales</taxon>
        <taxon>Juglandaceae</taxon>
        <taxon>Carya</taxon>
    </lineage>
</organism>